<sequence>MMIDSLSEQCLAHVRSGQADFALASAGDKDADLASEALCRDDFHLVCRADHPLATQDAIHDLMLARRPGEAAERPRPGCQPQRATTDPLNRGLGARRAAPVSLAMPPAWRHLPLPAWPGAGRRRRPATTADRR</sequence>
<feature type="region of interest" description="Disordered" evidence="1">
    <location>
        <begin position="110"/>
        <end position="133"/>
    </location>
</feature>
<evidence type="ECO:0000256" key="1">
    <source>
        <dbReference type="SAM" id="MobiDB-lite"/>
    </source>
</evidence>
<organism evidence="3 4">
    <name type="scientific">Variovorax defluvii</name>
    <dbReference type="NCBI Taxonomy" id="913761"/>
    <lineage>
        <taxon>Bacteria</taxon>
        <taxon>Pseudomonadati</taxon>
        <taxon>Pseudomonadota</taxon>
        <taxon>Betaproteobacteria</taxon>
        <taxon>Burkholderiales</taxon>
        <taxon>Comamonadaceae</taxon>
        <taxon>Variovorax</taxon>
    </lineage>
</organism>
<reference evidence="4" key="1">
    <citation type="journal article" date="2019" name="Int. J. Syst. Evol. Microbiol.">
        <title>The Global Catalogue of Microorganisms (GCM) 10K type strain sequencing project: providing services to taxonomists for standard genome sequencing and annotation.</title>
        <authorList>
            <consortium name="The Broad Institute Genomics Platform"/>
            <consortium name="The Broad Institute Genome Sequencing Center for Infectious Disease"/>
            <person name="Wu L."/>
            <person name="Ma J."/>
        </authorList>
    </citation>
    <scope>NUCLEOTIDE SEQUENCE [LARGE SCALE GENOMIC DNA]</scope>
    <source>
        <strain evidence="4">JCM 17804</strain>
    </source>
</reference>
<dbReference type="EMBL" id="BAABGJ010000076">
    <property type="protein sequence ID" value="GAA4351900.1"/>
    <property type="molecule type" value="Genomic_DNA"/>
</dbReference>
<feature type="region of interest" description="Disordered" evidence="1">
    <location>
        <begin position="68"/>
        <end position="92"/>
    </location>
</feature>
<gene>
    <name evidence="3" type="ORF">GCM10023165_40480</name>
</gene>
<protein>
    <recommendedName>
        <fullName evidence="2">LysR substrate-binding domain-containing protein</fullName>
    </recommendedName>
</protein>
<accession>A0ABP8I645</accession>
<evidence type="ECO:0000313" key="3">
    <source>
        <dbReference type="EMBL" id="GAA4351900.1"/>
    </source>
</evidence>
<keyword evidence="4" id="KW-1185">Reference proteome</keyword>
<dbReference type="SUPFAM" id="SSF53850">
    <property type="entry name" value="Periplasmic binding protein-like II"/>
    <property type="match status" value="1"/>
</dbReference>
<dbReference type="Pfam" id="PF03466">
    <property type="entry name" value="LysR_substrate"/>
    <property type="match status" value="1"/>
</dbReference>
<evidence type="ECO:0000313" key="4">
    <source>
        <dbReference type="Proteomes" id="UP001500975"/>
    </source>
</evidence>
<dbReference type="RefSeq" id="WP_345540180.1">
    <property type="nucleotide sequence ID" value="NZ_BAABGJ010000076.1"/>
</dbReference>
<comment type="caution">
    <text evidence="3">The sequence shown here is derived from an EMBL/GenBank/DDBJ whole genome shotgun (WGS) entry which is preliminary data.</text>
</comment>
<feature type="domain" description="LysR substrate-binding" evidence="2">
    <location>
        <begin position="7"/>
        <end position="66"/>
    </location>
</feature>
<dbReference type="Proteomes" id="UP001500975">
    <property type="component" value="Unassembled WGS sequence"/>
</dbReference>
<name>A0ABP8I645_9BURK</name>
<proteinExistence type="predicted"/>
<dbReference type="InterPro" id="IPR005119">
    <property type="entry name" value="LysR_subst-bd"/>
</dbReference>
<dbReference type="Gene3D" id="3.40.190.290">
    <property type="match status" value="1"/>
</dbReference>
<evidence type="ECO:0000259" key="2">
    <source>
        <dbReference type="Pfam" id="PF03466"/>
    </source>
</evidence>